<evidence type="ECO:0000256" key="7">
    <source>
        <dbReference type="ARBA" id="ARBA00022989"/>
    </source>
</evidence>
<evidence type="ECO:0000256" key="11">
    <source>
        <dbReference type="SAM" id="Phobius"/>
    </source>
</evidence>
<reference evidence="14" key="2">
    <citation type="submission" date="2011-06" db="EMBL/GenBank/DDBJ databases">
        <title>The complete genome sequence of Alicyclobacillus acidocaldarius sp. Tc-4-1.</title>
        <authorList>
            <person name="Chen Y."/>
            <person name="He Y."/>
            <person name="Dong Z."/>
            <person name="Hu S."/>
        </authorList>
    </citation>
    <scope>NUCLEOTIDE SEQUENCE [LARGE SCALE GENOMIC DNA]</scope>
    <source>
        <strain evidence="14">Tc-4-1</strain>
    </source>
</reference>
<feature type="transmembrane region" description="Helical" evidence="11">
    <location>
        <begin position="368"/>
        <end position="393"/>
    </location>
</feature>
<feature type="transmembrane region" description="Helical" evidence="11">
    <location>
        <begin position="196"/>
        <end position="215"/>
    </location>
</feature>
<dbReference type="EMBL" id="CP002902">
    <property type="protein sequence ID" value="AEJ43404.1"/>
    <property type="molecule type" value="Genomic_DNA"/>
</dbReference>
<feature type="transmembrane region" description="Helical" evidence="11">
    <location>
        <begin position="28"/>
        <end position="47"/>
    </location>
</feature>
<keyword evidence="7 11" id="KW-1133">Transmembrane helix</keyword>
<dbReference type="InterPro" id="IPR020846">
    <property type="entry name" value="MFS_dom"/>
</dbReference>
<feature type="transmembrane region" description="Helical" evidence="11">
    <location>
        <begin position="316"/>
        <end position="334"/>
    </location>
</feature>
<sequence>MRPASGDSRTNRRPPLAKDRTKGIPANLGYVVTVVVIASLGGLLFGYDTGVIAGANEFLKSEFHMSAATTGLVSSSIDLGAMLGVLIAGFLGDSFGRKKALSVAGVIFIASSLISAFAPSVGVLVAGRFIGGVGIGLASLLSPLYIAEIAPPRIRGRLVGSNQLAIVSGIFIVYFVNAAIVSSHTTAWNQTTGWRWMFAMGVIPAVIFFALLFFVPESPRYLMKRGREAQAISILERVSGPERARWDVEEIRKSLEVVPDSLFQELSRPGIRKALGIGIVLAIFQQFTGTNAVGYYAPMIFKAAGAGTNASFYDTVWIGAIKVIFVIVLMLIVDRVGRKRLLVWNGMLMALFLVVLGIAFSLPHMITWLVLALVFAHTIAYELSWGGGVWIVLSEIYPTAIRGRAMAIASFALWFATYLVAQFFPILLQAIGGTWTFWIFALFCIAMAVFMQRAVPETSKKTMEKIQSDWLQSERGRSL</sequence>
<dbReference type="InterPro" id="IPR003663">
    <property type="entry name" value="Sugar/inositol_transpt"/>
</dbReference>
<feature type="transmembrane region" description="Helical" evidence="11">
    <location>
        <begin position="125"/>
        <end position="146"/>
    </location>
</feature>
<gene>
    <name evidence="13" type="primary">xylE</name>
    <name evidence="13" type="ordered locus">TC41_1471</name>
</gene>
<keyword evidence="5 13" id="KW-0762">Sugar transport</keyword>
<keyword evidence="6 11" id="KW-0812">Transmembrane</keyword>
<accession>F8IJ84</accession>
<dbReference type="GO" id="GO:0022857">
    <property type="term" value="F:transmembrane transporter activity"/>
    <property type="evidence" value="ECO:0007669"/>
    <property type="project" value="InterPro"/>
</dbReference>
<dbReference type="InterPro" id="IPR005829">
    <property type="entry name" value="Sugar_transporter_CS"/>
</dbReference>
<dbReference type="RefSeq" id="WP_014464275.1">
    <property type="nucleotide sequence ID" value="NC_017167.1"/>
</dbReference>
<dbReference type="PANTHER" id="PTHR48020:SF12">
    <property type="entry name" value="PROTON MYO-INOSITOL COTRANSPORTER"/>
    <property type="match status" value="1"/>
</dbReference>
<reference evidence="13 14" key="1">
    <citation type="journal article" date="2011" name="J. Bacteriol.">
        <title>Complete Genome Sequence of Alicyclobacillus acidocaldarius Strain Tc-4-1.</title>
        <authorList>
            <person name="Chen Y."/>
            <person name="He Y."/>
            <person name="Zhang B."/>
            <person name="Yang J."/>
            <person name="Li W."/>
            <person name="Dong Z."/>
            <person name="Hu S."/>
        </authorList>
    </citation>
    <scope>NUCLEOTIDE SEQUENCE [LARGE SCALE GENOMIC DNA]</scope>
    <source>
        <strain evidence="13 14">Tc-4-1</strain>
    </source>
</reference>
<feature type="transmembrane region" description="Helical" evidence="11">
    <location>
        <begin position="437"/>
        <end position="455"/>
    </location>
</feature>
<dbReference type="InterPro" id="IPR005828">
    <property type="entry name" value="MFS_sugar_transport-like"/>
</dbReference>
<protein>
    <submittedName>
        <fullName evidence="13">Sugar transporter</fullName>
    </submittedName>
</protein>
<evidence type="ECO:0000256" key="1">
    <source>
        <dbReference type="ARBA" id="ARBA00004651"/>
    </source>
</evidence>
<dbReference type="CDD" id="cd17359">
    <property type="entry name" value="MFS_XylE_like"/>
    <property type="match status" value="1"/>
</dbReference>
<dbReference type="STRING" id="1048834.TC41_1471"/>
<evidence type="ECO:0000256" key="5">
    <source>
        <dbReference type="ARBA" id="ARBA00022597"/>
    </source>
</evidence>
<evidence type="ECO:0000256" key="9">
    <source>
        <dbReference type="RuleBase" id="RU003346"/>
    </source>
</evidence>
<dbReference type="PATRIC" id="fig|1048834.4.peg.1395"/>
<dbReference type="PROSITE" id="PS00216">
    <property type="entry name" value="SUGAR_TRANSPORT_1"/>
    <property type="match status" value="1"/>
</dbReference>
<keyword evidence="3 9" id="KW-0813">Transport</keyword>
<proteinExistence type="inferred from homology"/>
<feature type="transmembrane region" description="Helical" evidence="11">
    <location>
        <begin position="341"/>
        <end position="362"/>
    </location>
</feature>
<feature type="region of interest" description="Disordered" evidence="10">
    <location>
        <begin position="1"/>
        <end position="20"/>
    </location>
</feature>
<feature type="domain" description="Major facilitator superfamily (MFS) profile" evidence="12">
    <location>
        <begin position="34"/>
        <end position="459"/>
    </location>
</feature>
<evidence type="ECO:0000256" key="6">
    <source>
        <dbReference type="ARBA" id="ARBA00022692"/>
    </source>
</evidence>
<evidence type="ECO:0000256" key="8">
    <source>
        <dbReference type="ARBA" id="ARBA00023136"/>
    </source>
</evidence>
<dbReference type="PRINTS" id="PR00171">
    <property type="entry name" value="SUGRTRNSPORT"/>
</dbReference>
<evidence type="ECO:0000256" key="2">
    <source>
        <dbReference type="ARBA" id="ARBA00010992"/>
    </source>
</evidence>
<dbReference type="PANTHER" id="PTHR48020">
    <property type="entry name" value="PROTON MYO-INOSITOL COTRANSPORTER"/>
    <property type="match status" value="1"/>
</dbReference>
<dbReference type="AlphaFoldDB" id="F8IJ84"/>
<dbReference type="Gene3D" id="1.20.1250.20">
    <property type="entry name" value="MFS general substrate transporter like domains"/>
    <property type="match status" value="2"/>
</dbReference>
<dbReference type="FunFam" id="1.20.1250.20:FF:000122">
    <property type="entry name" value="D-xylose transporter XylE"/>
    <property type="match status" value="1"/>
</dbReference>
<organism evidence="13 14">
    <name type="scientific">Alicyclobacillus acidocaldarius (strain Tc-4-1)</name>
    <name type="common">Bacillus acidocaldarius</name>
    <dbReference type="NCBI Taxonomy" id="1048834"/>
    <lineage>
        <taxon>Bacteria</taxon>
        <taxon>Bacillati</taxon>
        <taxon>Bacillota</taxon>
        <taxon>Bacilli</taxon>
        <taxon>Bacillales</taxon>
        <taxon>Alicyclobacillaceae</taxon>
        <taxon>Alicyclobacillus</taxon>
    </lineage>
</organism>
<dbReference type="SUPFAM" id="SSF103473">
    <property type="entry name" value="MFS general substrate transporter"/>
    <property type="match status" value="1"/>
</dbReference>
<dbReference type="Proteomes" id="UP000000292">
    <property type="component" value="Chromosome"/>
</dbReference>
<feature type="transmembrane region" description="Helical" evidence="11">
    <location>
        <begin position="274"/>
        <end position="296"/>
    </location>
</feature>
<dbReference type="HOGENOM" id="CLU_001265_30_5_9"/>
<dbReference type="PROSITE" id="PS50850">
    <property type="entry name" value="MFS"/>
    <property type="match status" value="1"/>
</dbReference>
<dbReference type="PROSITE" id="PS00217">
    <property type="entry name" value="SUGAR_TRANSPORT_2"/>
    <property type="match status" value="1"/>
</dbReference>
<keyword evidence="8 11" id="KW-0472">Membrane</keyword>
<keyword evidence="4" id="KW-1003">Cell membrane</keyword>
<evidence type="ECO:0000256" key="10">
    <source>
        <dbReference type="SAM" id="MobiDB-lite"/>
    </source>
</evidence>
<dbReference type="NCBIfam" id="TIGR00879">
    <property type="entry name" value="SP"/>
    <property type="match status" value="1"/>
</dbReference>
<comment type="similarity">
    <text evidence="2 9">Belongs to the major facilitator superfamily. Sugar transporter (TC 2.A.1.1) family.</text>
</comment>
<feature type="transmembrane region" description="Helical" evidence="11">
    <location>
        <begin position="405"/>
        <end position="431"/>
    </location>
</feature>
<dbReference type="KEGG" id="aad:TC41_1471"/>
<dbReference type="eggNOG" id="COG2814">
    <property type="taxonomic scope" value="Bacteria"/>
</dbReference>
<dbReference type="Pfam" id="PF00083">
    <property type="entry name" value="Sugar_tr"/>
    <property type="match status" value="1"/>
</dbReference>
<dbReference type="InterPro" id="IPR047984">
    <property type="entry name" value="XylE-like"/>
</dbReference>
<feature type="transmembrane region" description="Helical" evidence="11">
    <location>
        <begin position="67"/>
        <end position="88"/>
    </location>
</feature>
<feature type="transmembrane region" description="Helical" evidence="11">
    <location>
        <begin position="158"/>
        <end position="176"/>
    </location>
</feature>
<evidence type="ECO:0000259" key="12">
    <source>
        <dbReference type="PROSITE" id="PS50850"/>
    </source>
</evidence>
<evidence type="ECO:0000256" key="4">
    <source>
        <dbReference type="ARBA" id="ARBA00022475"/>
    </source>
</evidence>
<dbReference type="InterPro" id="IPR050814">
    <property type="entry name" value="Myo-inositol_Transporter"/>
</dbReference>
<dbReference type="InterPro" id="IPR036259">
    <property type="entry name" value="MFS_trans_sf"/>
</dbReference>
<name>F8IJ84_ALIAT</name>
<evidence type="ECO:0000313" key="14">
    <source>
        <dbReference type="Proteomes" id="UP000000292"/>
    </source>
</evidence>
<feature type="transmembrane region" description="Helical" evidence="11">
    <location>
        <begin position="100"/>
        <end position="119"/>
    </location>
</feature>
<evidence type="ECO:0000313" key="13">
    <source>
        <dbReference type="EMBL" id="AEJ43404.1"/>
    </source>
</evidence>
<comment type="subcellular location">
    <subcellularLocation>
        <location evidence="1">Cell membrane</location>
        <topology evidence="1">Multi-pass membrane protein</topology>
    </subcellularLocation>
</comment>
<dbReference type="GO" id="GO:0005886">
    <property type="term" value="C:plasma membrane"/>
    <property type="evidence" value="ECO:0007669"/>
    <property type="project" value="UniProtKB-SubCell"/>
</dbReference>
<evidence type="ECO:0000256" key="3">
    <source>
        <dbReference type="ARBA" id="ARBA00022448"/>
    </source>
</evidence>